<keyword evidence="10" id="KW-0496">Mitochondrion</keyword>
<evidence type="ECO:0000256" key="7">
    <source>
        <dbReference type="ARBA" id="ARBA00023209"/>
    </source>
</evidence>
<keyword evidence="10" id="KW-0547">Nucleotide-binding</keyword>
<dbReference type="GO" id="GO:0008444">
    <property type="term" value="F:CDP-diacylglycerol-glycerol-3-phosphate 3-phosphatidyltransferase activity"/>
    <property type="evidence" value="ECO:0007669"/>
    <property type="project" value="UniProtKB-EC"/>
</dbReference>
<keyword evidence="6 10" id="KW-0443">Lipid metabolism</keyword>
<dbReference type="CDD" id="cd09137">
    <property type="entry name" value="PLDc_PGS1_euk_2"/>
    <property type="match status" value="1"/>
</dbReference>
<keyword evidence="4 10" id="KW-0808">Transferase</keyword>
<dbReference type="SMART" id="SM00155">
    <property type="entry name" value="PLDc"/>
    <property type="match status" value="2"/>
</dbReference>
<dbReference type="PROSITE" id="PS50035">
    <property type="entry name" value="PLD"/>
    <property type="match status" value="1"/>
</dbReference>
<keyword evidence="10" id="KW-0067">ATP-binding</keyword>
<evidence type="ECO:0000256" key="3">
    <source>
        <dbReference type="ARBA" id="ARBA00022516"/>
    </source>
</evidence>
<proteinExistence type="inferred from homology"/>
<keyword evidence="5" id="KW-0677">Repeat</keyword>
<dbReference type="InterPro" id="IPR025202">
    <property type="entry name" value="PLD-like_dom"/>
</dbReference>
<protein>
    <recommendedName>
        <fullName evidence="10">CDP-diacylglycerol--glycerol-3-phosphate 3-phosphatidyltransferase</fullName>
        <ecNumber evidence="10">2.7.8.5</ecNumber>
    </recommendedName>
</protein>
<comment type="similarity">
    <text evidence="2 10">Belongs to the CDP-alcohol phosphatidyltransferase class-II family.</text>
</comment>
<name>A0AAV0BGI0_PHAPC</name>
<comment type="function">
    <text evidence="10">Functions in the biosynthesis of the anionic phospholipids phosphatidylglycerol and cardiolipin.</text>
</comment>
<dbReference type="GO" id="GO:0005739">
    <property type="term" value="C:mitochondrion"/>
    <property type="evidence" value="ECO:0007669"/>
    <property type="project" value="UniProtKB-SubCell"/>
</dbReference>
<organism evidence="12 13">
    <name type="scientific">Phakopsora pachyrhizi</name>
    <name type="common">Asian soybean rust disease fungus</name>
    <dbReference type="NCBI Taxonomy" id="170000"/>
    <lineage>
        <taxon>Eukaryota</taxon>
        <taxon>Fungi</taxon>
        <taxon>Dikarya</taxon>
        <taxon>Basidiomycota</taxon>
        <taxon>Pucciniomycotina</taxon>
        <taxon>Pucciniomycetes</taxon>
        <taxon>Pucciniales</taxon>
        <taxon>Phakopsoraceae</taxon>
        <taxon>Phakopsora</taxon>
    </lineage>
</organism>
<evidence type="ECO:0000259" key="11">
    <source>
        <dbReference type="PROSITE" id="PS50035"/>
    </source>
</evidence>
<evidence type="ECO:0000256" key="9">
    <source>
        <dbReference type="ARBA" id="ARBA00048586"/>
    </source>
</evidence>
<keyword evidence="7 10" id="KW-0594">Phospholipid biosynthesis</keyword>
<dbReference type="CDD" id="cd09135">
    <property type="entry name" value="PLDc_PGS1_euk_1"/>
    <property type="match status" value="1"/>
</dbReference>
<dbReference type="InterPro" id="IPR016270">
    <property type="entry name" value="PGS1"/>
</dbReference>
<evidence type="ECO:0000256" key="10">
    <source>
        <dbReference type="RuleBase" id="RU365024"/>
    </source>
</evidence>
<dbReference type="AlphaFoldDB" id="A0AAV0BGI0"/>
<comment type="subcellular location">
    <subcellularLocation>
        <location evidence="10">Mitochondrion</location>
    </subcellularLocation>
</comment>
<comment type="pathway">
    <text evidence="1 10">Phospholipid metabolism; phosphatidylglycerol biosynthesis; phosphatidylglycerol from CDP-diacylglycerol: step 1/2.</text>
</comment>
<dbReference type="EC" id="2.7.8.5" evidence="10"/>
<evidence type="ECO:0000256" key="2">
    <source>
        <dbReference type="ARBA" id="ARBA00010682"/>
    </source>
</evidence>
<dbReference type="Pfam" id="PF13091">
    <property type="entry name" value="PLDc_2"/>
    <property type="match status" value="1"/>
</dbReference>
<comment type="catalytic activity">
    <reaction evidence="9 10">
        <text>a CDP-1,2-diacyl-sn-glycerol + sn-glycerol 3-phosphate = a 1,2-diacyl-sn-glycero-3-phospho-(1'-sn-glycero-3'-phosphate) + CMP + H(+)</text>
        <dbReference type="Rhea" id="RHEA:12593"/>
        <dbReference type="ChEBI" id="CHEBI:15378"/>
        <dbReference type="ChEBI" id="CHEBI:57597"/>
        <dbReference type="ChEBI" id="CHEBI:58332"/>
        <dbReference type="ChEBI" id="CHEBI:60110"/>
        <dbReference type="ChEBI" id="CHEBI:60377"/>
        <dbReference type="EC" id="2.7.8.5"/>
    </reaction>
</comment>
<evidence type="ECO:0000256" key="1">
    <source>
        <dbReference type="ARBA" id="ARBA00005042"/>
    </source>
</evidence>
<keyword evidence="13" id="KW-1185">Reference proteome</keyword>
<keyword evidence="8 10" id="KW-1208">Phospholipid metabolism</keyword>
<evidence type="ECO:0000313" key="13">
    <source>
        <dbReference type="Proteomes" id="UP001153365"/>
    </source>
</evidence>
<gene>
    <name evidence="12" type="ORF">PPACK8108_LOCUS20920</name>
</gene>
<evidence type="ECO:0000256" key="4">
    <source>
        <dbReference type="ARBA" id="ARBA00022679"/>
    </source>
</evidence>
<dbReference type="GO" id="GO:0005524">
    <property type="term" value="F:ATP binding"/>
    <property type="evidence" value="ECO:0007669"/>
    <property type="project" value="UniProtKB-KW"/>
</dbReference>
<feature type="domain" description="PLD phosphodiesterase" evidence="11">
    <location>
        <begin position="185"/>
        <end position="211"/>
    </location>
</feature>
<dbReference type="InterPro" id="IPR001736">
    <property type="entry name" value="PLipase_D/transphosphatidylase"/>
</dbReference>
<evidence type="ECO:0000256" key="8">
    <source>
        <dbReference type="ARBA" id="ARBA00023264"/>
    </source>
</evidence>
<reference evidence="12" key="1">
    <citation type="submission" date="2022-06" db="EMBL/GenBank/DDBJ databases">
        <authorList>
            <consortium name="SYNGENTA / RWTH Aachen University"/>
        </authorList>
    </citation>
    <scope>NUCLEOTIDE SEQUENCE</scope>
</reference>
<evidence type="ECO:0000256" key="6">
    <source>
        <dbReference type="ARBA" id="ARBA00023098"/>
    </source>
</evidence>
<dbReference type="EMBL" id="CALTRL010005781">
    <property type="protein sequence ID" value="CAH7686289.1"/>
    <property type="molecule type" value="Genomic_DNA"/>
</dbReference>
<dbReference type="GO" id="GO:0032049">
    <property type="term" value="P:cardiolipin biosynthetic process"/>
    <property type="evidence" value="ECO:0007669"/>
    <property type="project" value="InterPro"/>
</dbReference>
<comment type="caution">
    <text evidence="12">The sequence shown here is derived from an EMBL/GenBank/DDBJ whole genome shotgun (WGS) entry which is preliminary data.</text>
</comment>
<dbReference type="PANTHER" id="PTHR12586:SF1">
    <property type="entry name" value="CDP-DIACYLGLYCEROL--GLYCEROL-3-PHOSPHATE 3-PHOSPHATIDYLTRANSFERASE, MITOCHONDRIAL"/>
    <property type="match status" value="1"/>
</dbReference>
<dbReference type="SUPFAM" id="SSF56024">
    <property type="entry name" value="Phospholipase D/nuclease"/>
    <property type="match status" value="1"/>
</dbReference>
<evidence type="ECO:0000313" key="12">
    <source>
        <dbReference type="EMBL" id="CAH7686289.1"/>
    </source>
</evidence>
<evidence type="ECO:0000256" key="5">
    <source>
        <dbReference type="ARBA" id="ARBA00022737"/>
    </source>
</evidence>
<dbReference type="Proteomes" id="UP001153365">
    <property type="component" value="Unassembled WGS sequence"/>
</dbReference>
<dbReference type="Gene3D" id="3.30.870.10">
    <property type="entry name" value="Endonuclease Chain A"/>
    <property type="match status" value="2"/>
</dbReference>
<dbReference type="PANTHER" id="PTHR12586">
    <property type="entry name" value="CDP-DIACYLGLYCEROL--SERINE O-PHOSPHATIDYLTRANSFERASE"/>
    <property type="match status" value="1"/>
</dbReference>
<keyword evidence="3 10" id="KW-0444">Lipid biosynthesis</keyword>
<sequence>MRGFFSLCELRKLYKPCEYRGRQDRLIRPGALNIQYRYTCNKSSSQSFEDVKKIFIEELSSRLPRFELDECNVKVLKTPTQFYSNLLELIGKAKNHIYIFSLYVGKDERNLVDALSEALRKNNQLRLKVLVDYLRSTREHPNQCSASLLSELKSRFPDRVDVHLFHTPELYGWRKSVLPRRFDEGLGLQHMKFYGIDDDVIMSGANLSHDYFVNRQDRYLLLSNQPELSKYFQDLFHTTCLISYQLSSAPNLPAFKLSWPSSNVHSSPTHSSSSLESFKSIAHELYRSLTVRWQEKSQIKMKAVESDRCISRRGGLVSIFPVLQMGSFRINQETSALIPKLIEFAKELSNLQDGYRTRLNWTSGYFSLLREYKQQLLESDLDVQIITASPEANGFYNSRGVSKYIPSAYTYLEYMFYKDIISKQKQDKIQIREWKRPGWTYHAKGIWITRTIERMGSEQEVEEECLLTTIGSSNYGRRSAERDLECNLILINNRLDPKKPNQPESSLSKELIEELNQLRSLAVDKVDEDLFRSQERRVGLGVKLATRLIRNML</sequence>
<accession>A0AAV0BGI0</accession>